<protein>
    <recommendedName>
        <fullName evidence="2">SPIN90/Ldb17 leucine-rich domain-containing protein</fullName>
    </recommendedName>
</protein>
<name>A0A1W5D283_9LECA</name>
<dbReference type="InterPro" id="IPR016024">
    <property type="entry name" value="ARM-type_fold"/>
</dbReference>
<dbReference type="GO" id="GO:0071933">
    <property type="term" value="F:Arp2/3 complex binding"/>
    <property type="evidence" value="ECO:0007669"/>
    <property type="project" value="TreeGrafter"/>
</dbReference>
<dbReference type="GO" id="GO:0051666">
    <property type="term" value="P:actin cortical patch localization"/>
    <property type="evidence" value="ECO:0007669"/>
    <property type="project" value="TreeGrafter"/>
</dbReference>
<dbReference type="InterPro" id="IPR030125">
    <property type="entry name" value="SPIN90/Ldb17"/>
</dbReference>
<dbReference type="EMBL" id="FWEW01001418">
    <property type="protein sequence ID" value="SLM37135.1"/>
    <property type="molecule type" value="Genomic_DNA"/>
</dbReference>
<evidence type="ECO:0000259" key="2">
    <source>
        <dbReference type="Pfam" id="PF09431"/>
    </source>
</evidence>
<dbReference type="AlphaFoldDB" id="A0A1W5D283"/>
<sequence>MEFEVSYSLDNEQQFWDELDDIVSAHCQTHALIDNALRAYLSFTTNYKGEYLQSEYDIARCSYKLLDSALFVAHKDYVRRQIVYCLLQEDAADTLHLIVSFLLYDGRQNDITFEMINEEGGFPRLLELILCRKDDDAGLHRLLLELLYEMSRIQRIRTEELALIADDFIIYLFRIIEELSDDANDPYHYPVIRVLLVLNEQYMVSTHDPGPDQAPTAPLTNQVIKTLALHGSAYKTFGENLILLLNRESETSLQLLILKLLYLLFTTRSTYEYFYTNDLRVLVDVMIRNLLDLPSDSTALRHTYLRVLYPLLAHTQLQQAPHYKREELLKLLEMMTNARSAHFGAVDETTSRLVRRILRVPWLKDEEEDTEPGSGEIARRMLGADLLGMELGKARESTLSVVEVAAHKEKPGVQTPSREKDGIGHGIDEVITHRTRGDGPIDHGTGSGVALEPSGNGVTLGTNEHVLGDEKSPFEVEGEA</sequence>
<accession>A0A1W5D283</accession>
<evidence type="ECO:0000256" key="1">
    <source>
        <dbReference type="SAM" id="MobiDB-lite"/>
    </source>
</evidence>
<dbReference type="GO" id="GO:0030479">
    <property type="term" value="C:actin cortical patch"/>
    <property type="evidence" value="ECO:0007669"/>
    <property type="project" value="TreeGrafter"/>
</dbReference>
<dbReference type="Pfam" id="PF09431">
    <property type="entry name" value="SPIN90_LRD"/>
    <property type="match status" value="1"/>
</dbReference>
<reference evidence="4" key="1">
    <citation type="submission" date="2017-03" db="EMBL/GenBank/DDBJ databases">
        <authorList>
            <person name="Sharma R."/>
            <person name="Thines M."/>
        </authorList>
    </citation>
    <scope>NUCLEOTIDE SEQUENCE [LARGE SCALE GENOMIC DNA]</scope>
</reference>
<dbReference type="Proteomes" id="UP000192927">
    <property type="component" value="Unassembled WGS sequence"/>
</dbReference>
<proteinExistence type="predicted"/>
<organism evidence="3 4">
    <name type="scientific">Lasallia pustulata</name>
    <dbReference type="NCBI Taxonomy" id="136370"/>
    <lineage>
        <taxon>Eukaryota</taxon>
        <taxon>Fungi</taxon>
        <taxon>Dikarya</taxon>
        <taxon>Ascomycota</taxon>
        <taxon>Pezizomycotina</taxon>
        <taxon>Lecanoromycetes</taxon>
        <taxon>OSLEUM clade</taxon>
        <taxon>Umbilicariomycetidae</taxon>
        <taxon>Umbilicariales</taxon>
        <taxon>Umbilicariaceae</taxon>
        <taxon>Lasallia</taxon>
    </lineage>
</organism>
<feature type="domain" description="SPIN90/Ldb17 leucine-rich" evidence="2">
    <location>
        <begin position="185"/>
        <end position="328"/>
    </location>
</feature>
<dbReference type="InterPro" id="IPR018556">
    <property type="entry name" value="SPIN90/Ldb17_LRD"/>
</dbReference>
<feature type="region of interest" description="Disordered" evidence="1">
    <location>
        <begin position="433"/>
        <end position="480"/>
    </location>
</feature>
<dbReference type="PANTHER" id="PTHR13357">
    <property type="entry name" value="SH3 ADAPTER PROTEIN SPIN90 NCK INTERACTING PROTEIN WITH SH3 DOMAIN"/>
    <property type="match status" value="1"/>
</dbReference>
<dbReference type="SUPFAM" id="SSF48371">
    <property type="entry name" value="ARM repeat"/>
    <property type="match status" value="1"/>
</dbReference>
<evidence type="ECO:0000313" key="3">
    <source>
        <dbReference type="EMBL" id="SLM37135.1"/>
    </source>
</evidence>
<dbReference type="PANTHER" id="PTHR13357:SF1">
    <property type="entry name" value="NCK-INTERACTING PROTEIN WITH SH3 DOMAIN"/>
    <property type="match status" value="1"/>
</dbReference>
<keyword evidence="4" id="KW-1185">Reference proteome</keyword>
<evidence type="ECO:0000313" key="4">
    <source>
        <dbReference type="Proteomes" id="UP000192927"/>
    </source>
</evidence>
<dbReference type="GO" id="GO:0006897">
    <property type="term" value="P:endocytosis"/>
    <property type="evidence" value="ECO:0007669"/>
    <property type="project" value="TreeGrafter"/>
</dbReference>
<dbReference type="GO" id="GO:0000147">
    <property type="term" value="P:actin cortical patch assembly"/>
    <property type="evidence" value="ECO:0007669"/>
    <property type="project" value="TreeGrafter"/>
</dbReference>